<keyword evidence="1" id="KW-1133">Transmembrane helix</keyword>
<dbReference type="GO" id="GO:0003676">
    <property type="term" value="F:nucleic acid binding"/>
    <property type="evidence" value="ECO:0007669"/>
    <property type="project" value="InterPro"/>
</dbReference>
<dbReference type="SUPFAM" id="SSF53098">
    <property type="entry name" value="Ribonuclease H-like"/>
    <property type="match status" value="1"/>
</dbReference>
<sequence length="191" mass="21998">MEEAKAGKRVVYFADAVHFVYGAFVACLWCLKRIFIPTPSGRNRYNVLGAIDAISHDLVTVCNTTYINALSVCELLENIARKHLKDRIPVTIVLDNARYQHCNYVMDKAKSLGIELLFLPSYSPNLNIIERLWKWTKKDCLNCKYYGKVAEFTEAINCSLMKTKNKENKTELNTQLALNFQLYNNSIYNRV</sequence>
<dbReference type="InterPro" id="IPR047655">
    <property type="entry name" value="Transpos_IS630-like"/>
</dbReference>
<feature type="transmembrane region" description="Helical" evidence="1">
    <location>
        <begin position="12"/>
        <end position="31"/>
    </location>
</feature>
<dbReference type="NCBIfam" id="NF033545">
    <property type="entry name" value="transpos_IS630"/>
    <property type="match status" value="1"/>
</dbReference>
<proteinExistence type="predicted"/>
<dbReference type="InterPro" id="IPR038717">
    <property type="entry name" value="Tc1-like_DDE_dom"/>
</dbReference>
<dbReference type="AlphaFoldDB" id="A0A5J4RG29"/>
<accession>A0A5J4RG29</accession>
<evidence type="ECO:0000256" key="1">
    <source>
        <dbReference type="SAM" id="Phobius"/>
    </source>
</evidence>
<keyword evidence="1" id="KW-0812">Transmembrane</keyword>
<dbReference type="InterPro" id="IPR036397">
    <property type="entry name" value="RNaseH_sf"/>
</dbReference>
<dbReference type="EMBL" id="SNRY01001305">
    <property type="protein sequence ID" value="KAA6331933.1"/>
    <property type="molecule type" value="Genomic_DNA"/>
</dbReference>
<gene>
    <name evidence="3" type="ORF">EZS27_019508</name>
</gene>
<dbReference type="Pfam" id="PF13358">
    <property type="entry name" value="DDE_3"/>
    <property type="match status" value="1"/>
</dbReference>
<reference evidence="3" key="1">
    <citation type="submission" date="2019-03" db="EMBL/GenBank/DDBJ databases">
        <title>Single cell metagenomics reveals metabolic interactions within the superorganism composed of flagellate Streblomastix strix and complex community of Bacteroidetes bacteria on its surface.</title>
        <authorList>
            <person name="Treitli S.C."/>
            <person name="Kolisko M."/>
            <person name="Husnik F."/>
            <person name="Keeling P."/>
            <person name="Hampl V."/>
        </authorList>
    </citation>
    <scope>NUCLEOTIDE SEQUENCE</scope>
    <source>
        <strain evidence="3">STM</strain>
    </source>
</reference>
<dbReference type="PANTHER" id="PTHR46564:SF1">
    <property type="entry name" value="TRANSPOSASE"/>
    <property type="match status" value="1"/>
</dbReference>
<evidence type="ECO:0000259" key="2">
    <source>
        <dbReference type="Pfam" id="PF13358"/>
    </source>
</evidence>
<organism evidence="3">
    <name type="scientific">termite gut metagenome</name>
    <dbReference type="NCBI Taxonomy" id="433724"/>
    <lineage>
        <taxon>unclassified sequences</taxon>
        <taxon>metagenomes</taxon>
        <taxon>organismal metagenomes</taxon>
    </lineage>
</organism>
<dbReference type="PROSITE" id="PS51257">
    <property type="entry name" value="PROKAR_LIPOPROTEIN"/>
    <property type="match status" value="1"/>
</dbReference>
<keyword evidence="1" id="KW-0472">Membrane</keyword>
<dbReference type="InterPro" id="IPR012337">
    <property type="entry name" value="RNaseH-like_sf"/>
</dbReference>
<evidence type="ECO:0000313" key="3">
    <source>
        <dbReference type="EMBL" id="KAA6331933.1"/>
    </source>
</evidence>
<dbReference type="Gene3D" id="3.30.420.10">
    <property type="entry name" value="Ribonuclease H-like superfamily/Ribonuclease H"/>
    <property type="match status" value="1"/>
</dbReference>
<feature type="domain" description="Tc1-like transposase DDE" evidence="2">
    <location>
        <begin position="36"/>
        <end position="148"/>
    </location>
</feature>
<protein>
    <recommendedName>
        <fullName evidence="2">Tc1-like transposase DDE domain-containing protein</fullName>
    </recommendedName>
</protein>
<comment type="caution">
    <text evidence="3">The sequence shown here is derived from an EMBL/GenBank/DDBJ whole genome shotgun (WGS) entry which is preliminary data.</text>
</comment>
<dbReference type="PANTHER" id="PTHR46564">
    <property type="entry name" value="TRANSPOSASE"/>
    <property type="match status" value="1"/>
</dbReference>
<name>A0A5J4RG29_9ZZZZ</name>